<evidence type="ECO:0000313" key="4">
    <source>
        <dbReference type="Proteomes" id="UP000807306"/>
    </source>
</evidence>
<dbReference type="OrthoDB" id="3064941at2759"/>
<proteinExistence type="predicted"/>
<keyword evidence="4" id="KW-1185">Reference proteome</keyword>
<dbReference type="EMBL" id="MU157851">
    <property type="protein sequence ID" value="KAF9528655.1"/>
    <property type="molecule type" value="Genomic_DNA"/>
</dbReference>
<feature type="signal peptide" evidence="2">
    <location>
        <begin position="1"/>
        <end position="20"/>
    </location>
</feature>
<gene>
    <name evidence="3" type="ORF">CPB83DRAFT_835656</name>
</gene>
<feature type="region of interest" description="Disordered" evidence="1">
    <location>
        <begin position="256"/>
        <end position="275"/>
    </location>
</feature>
<protein>
    <submittedName>
        <fullName evidence="3">Uncharacterized protein</fullName>
    </submittedName>
</protein>
<keyword evidence="2" id="KW-0732">Signal</keyword>
<evidence type="ECO:0000313" key="3">
    <source>
        <dbReference type="EMBL" id="KAF9528655.1"/>
    </source>
</evidence>
<feature type="chain" id="PRO_5040226631" evidence="2">
    <location>
        <begin position="21"/>
        <end position="290"/>
    </location>
</feature>
<dbReference type="AlphaFoldDB" id="A0A9P6EGS2"/>
<organism evidence="3 4">
    <name type="scientific">Crepidotus variabilis</name>
    <dbReference type="NCBI Taxonomy" id="179855"/>
    <lineage>
        <taxon>Eukaryota</taxon>
        <taxon>Fungi</taxon>
        <taxon>Dikarya</taxon>
        <taxon>Basidiomycota</taxon>
        <taxon>Agaricomycotina</taxon>
        <taxon>Agaricomycetes</taxon>
        <taxon>Agaricomycetidae</taxon>
        <taxon>Agaricales</taxon>
        <taxon>Agaricineae</taxon>
        <taxon>Crepidotaceae</taxon>
        <taxon>Crepidotus</taxon>
    </lineage>
</organism>
<reference evidence="3" key="1">
    <citation type="submission" date="2020-11" db="EMBL/GenBank/DDBJ databases">
        <authorList>
            <consortium name="DOE Joint Genome Institute"/>
            <person name="Ahrendt S."/>
            <person name="Riley R."/>
            <person name="Andreopoulos W."/>
            <person name="Labutti K."/>
            <person name="Pangilinan J."/>
            <person name="Ruiz-Duenas F.J."/>
            <person name="Barrasa J.M."/>
            <person name="Sanchez-Garcia M."/>
            <person name="Camarero S."/>
            <person name="Miyauchi S."/>
            <person name="Serrano A."/>
            <person name="Linde D."/>
            <person name="Babiker R."/>
            <person name="Drula E."/>
            <person name="Ayuso-Fernandez I."/>
            <person name="Pacheco R."/>
            <person name="Padilla G."/>
            <person name="Ferreira P."/>
            <person name="Barriuso J."/>
            <person name="Kellner H."/>
            <person name="Castanera R."/>
            <person name="Alfaro M."/>
            <person name="Ramirez L."/>
            <person name="Pisabarro A.G."/>
            <person name="Kuo A."/>
            <person name="Tritt A."/>
            <person name="Lipzen A."/>
            <person name="He G."/>
            <person name="Yan M."/>
            <person name="Ng V."/>
            <person name="Cullen D."/>
            <person name="Martin F."/>
            <person name="Rosso M.-N."/>
            <person name="Henrissat B."/>
            <person name="Hibbett D."/>
            <person name="Martinez A.T."/>
            <person name="Grigoriev I.V."/>
        </authorList>
    </citation>
    <scope>NUCLEOTIDE SEQUENCE</scope>
    <source>
        <strain evidence="3">CBS 506.95</strain>
    </source>
</reference>
<comment type="caution">
    <text evidence="3">The sequence shown here is derived from an EMBL/GenBank/DDBJ whole genome shotgun (WGS) entry which is preliminary data.</text>
</comment>
<accession>A0A9P6EGS2</accession>
<sequence>MVKFTAPIVYAALLAGSVIAMPLSTRAIGDQDIMVAREDFNAVDIYGRDLSMDDLEEREPFGIGMAFKAIKGIFKIGKHARHAQNNNNNNKHKRSLDFEEDEVLERDLSVDDLEEREPFGIGMAFKAIKGIFKIGKHARHAQNNNNNNKHKRSLDFEEDEVLERDLSVDDLEEREPFGIGMAFKAIKGIFKIGKHARHAQNNNNNNKHKRSLDFEEDEVLERDLSVDDLEEREPFGIGMAFKAIKGVFKIGKHARHAQNNNNNNNNKKHKRSLDFEEDEVLEREYYDELD</sequence>
<evidence type="ECO:0000256" key="1">
    <source>
        <dbReference type="SAM" id="MobiDB-lite"/>
    </source>
</evidence>
<dbReference type="Proteomes" id="UP000807306">
    <property type="component" value="Unassembled WGS sequence"/>
</dbReference>
<evidence type="ECO:0000256" key="2">
    <source>
        <dbReference type="SAM" id="SignalP"/>
    </source>
</evidence>
<name>A0A9P6EGS2_9AGAR</name>